<evidence type="ECO:0000256" key="1">
    <source>
        <dbReference type="SAM" id="MobiDB-lite"/>
    </source>
</evidence>
<evidence type="ECO:0008006" key="4">
    <source>
        <dbReference type="Google" id="ProtNLM"/>
    </source>
</evidence>
<protein>
    <recommendedName>
        <fullName evidence="4">DUF3626 domain-containing protein</fullName>
    </recommendedName>
</protein>
<dbReference type="RefSeq" id="WP_179751619.1">
    <property type="nucleotide sequence ID" value="NZ_BAAAGN010000004.1"/>
</dbReference>
<dbReference type="EMBL" id="JACCBB010000001">
    <property type="protein sequence ID" value="NYD22559.1"/>
    <property type="molecule type" value="Genomic_DNA"/>
</dbReference>
<evidence type="ECO:0000313" key="3">
    <source>
        <dbReference type="Proteomes" id="UP000521922"/>
    </source>
</evidence>
<dbReference type="Proteomes" id="UP000521922">
    <property type="component" value="Unassembled WGS sequence"/>
</dbReference>
<evidence type="ECO:0000313" key="2">
    <source>
        <dbReference type="EMBL" id="NYD22559.1"/>
    </source>
</evidence>
<proteinExistence type="predicted"/>
<sequence>MHQHPPPATPAARAVAHVDRHARGGPVDPTWPITVHFHPDRPVRSSRGDAHPRSATVLRALTADGRYRSQFETGTGNGGLTAHPGGDRWSWESRLFAAAYDTEPAAARPVYGSLNHARHPVGGSPRFGSAHLRLRAHVLTRTTFCYPDSAEDPVDVATAAHFDLLRVRRQRPDTATRDLLDDYVEAHVHGGLLLGRDVEALVLDPSHRGTDVEDDAHRFSRRFAVALEWHPGFATTARTVAQHPGYRGADVVAAAARVAAGAPDGTLTPRVVGVAARAGAEDEQVLKRVWHCTARFGWPSGGSPAVVAPPGRGHGPSSTS</sequence>
<keyword evidence="3" id="KW-1185">Reference proteome</keyword>
<dbReference type="InterPro" id="IPR022074">
    <property type="entry name" value="DUF3626"/>
</dbReference>
<organism evidence="2 3">
    <name type="scientific">Kineococcus aurantiacus</name>
    <dbReference type="NCBI Taxonomy" id="37633"/>
    <lineage>
        <taxon>Bacteria</taxon>
        <taxon>Bacillati</taxon>
        <taxon>Actinomycetota</taxon>
        <taxon>Actinomycetes</taxon>
        <taxon>Kineosporiales</taxon>
        <taxon>Kineosporiaceae</taxon>
        <taxon>Kineococcus</taxon>
    </lineage>
</organism>
<feature type="region of interest" description="Disordered" evidence="1">
    <location>
        <begin position="301"/>
        <end position="320"/>
    </location>
</feature>
<gene>
    <name evidence="2" type="ORF">BJ968_002099</name>
</gene>
<name>A0A7Y9DL70_9ACTN</name>
<dbReference type="Pfam" id="PF12294">
    <property type="entry name" value="DUF3626"/>
    <property type="match status" value="2"/>
</dbReference>
<reference evidence="2 3" key="1">
    <citation type="submission" date="2020-07" db="EMBL/GenBank/DDBJ databases">
        <title>Sequencing the genomes of 1000 actinobacteria strains.</title>
        <authorList>
            <person name="Klenk H.-P."/>
        </authorList>
    </citation>
    <scope>NUCLEOTIDE SEQUENCE [LARGE SCALE GENOMIC DNA]</scope>
    <source>
        <strain evidence="2 3">DSM 7487</strain>
    </source>
</reference>
<dbReference type="AlphaFoldDB" id="A0A7Y9DL70"/>
<accession>A0A7Y9DL70</accession>
<comment type="caution">
    <text evidence="2">The sequence shown here is derived from an EMBL/GenBank/DDBJ whole genome shotgun (WGS) entry which is preliminary data.</text>
</comment>